<proteinExistence type="predicted"/>
<keyword evidence="2" id="KW-1185">Reference proteome</keyword>
<gene>
    <name evidence="1" type="ORF">UNLARM2_0698</name>
</gene>
<evidence type="ECO:0000313" key="2">
    <source>
        <dbReference type="Proteomes" id="UP000332487"/>
    </source>
</evidence>
<sequence length="119" mass="13988">MVDITYSPVRELVVHEVVKVEMDDLLRERITPAGNMPLYWCDGVLFSFSSLPMTKKIVDDYIRGTIHWMEVHYSKMKEYAPVAELNDEHYNSVLKIRVIDTSKSDLHRDFAKWLNKSLK</sequence>
<evidence type="ECO:0000313" key="1">
    <source>
        <dbReference type="EMBL" id="EET89578.1"/>
    </source>
</evidence>
<name>C7DI04_MICA2</name>
<reference evidence="1 2" key="1">
    <citation type="journal article" date="2009" name="Genome Biol.">
        <title>Community-wide analysis of microbial genome sequence signatures.</title>
        <authorList>
            <person name="Dick G.J."/>
            <person name="Andersson A.F."/>
            <person name="Baker B.J."/>
            <person name="Simmons S.L."/>
            <person name="Thomas B.C."/>
            <person name="Yelton A.P."/>
            <person name="Banfield J.F."/>
        </authorList>
    </citation>
    <scope>NUCLEOTIDE SEQUENCE [LARGE SCALE GENOMIC DNA]</scope>
    <source>
        <strain evidence="1">ARMAN-2</strain>
    </source>
</reference>
<dbReference type="AlphaFoldDB" id="C7DI04"/>
<accession>C7DI04</accession>
<dbReference type="Proteomes" id="UP000332487">
    <property type="component" value="Unassembled WGS sequence"/>
</dbReference>
<protein>
    <submittedName>
        <fullName evidence="1">Uncharacterized protein</fullName>
    </submittedName>
</protein>
<organism evidence="1 2">
    <name type="scientific">Candidatus Micrarchaeum acidiphilum ARMAN-2</name>
    <dbReference type="NCBI Taxonomy" id="425595"/>
    <lineage>
        <taxon>Archaea</taxon>
        <taxon>Candidatus Micrarchaeota</taxon>
        <taxon>Candidatus Micrarchaeia</taxon>
        <taxon>Candidatus Micrarchaeales</taxon>
        <taxon>Candidatus Micrarchaeaceae</taxon>
        <taxon>Candidatus Micrarchaeum</taxon>
    </lineage>
</organism>
<reference evidence="1 2" key="2">
    <citation type="journal article" date="2010" name="Proc. Natl. Acad. Sci. U.S.A.">
        <title>Enigmatic, ultrasmall, uncultivated Archaea.</title>
        <authorList>
            <person name="Baker B.J."/>
            <person name="Comolli L.R."/>
            <person name="Dick G.J."/>
            <person name="Hauser L.J."/>
            <person name="Hyatt D."/>
            <person name="Dill B.D."/>
            <person name="Land M.L."/>
            <person name="Verberkmoes N.C."/>
            <person name="Hettich R.L."/>
            <person name="Banfield J.F."/>
        </authorList>
    </citation>
    <scope>NUCLEOTIDE SEQUENCE [LARGE SCALE GENOMIC DNA]</scope>
    <source>
        <strain evidence="1">ARMAN-2</strain>
    </source>
</reference>
<dbReference type="EMBL" id="GG697241">
    <property type="protein sequence ID" value="EET89578.1"/>
    <property type="molecule type" value="Genomic_DNA"/>
</dbReference>